<proteinExistence type="predicted"/>
<name>A0A0A8Z7E7_ARUDO</name>
<reference evidence="2" key="1">
    <citation type="submission" date="2014-09" db="EMBL/GenBank/DDBJ databases">
        <authorList>
            <person name="Magalhaes I.L.F."/>
            <person name="Oliveira U."/>
            <person name="Santos F.R."/>
            <person name="Vidigal T.H.D.A."/>
            <person name="Brescovit A.D."/>
            <person name="Santos A.J."/>
        </authorList>
    </citation>
    <scope>NUCLEOTIDE SEQUENCE</scope>
    <source>
        <tissue evidence="2">Shoot tissue taken approximately 20 cm above the soil surface</tissue>
    </source>
</reference>
<dbReference type="EMBL" id="GBRH01267103">
    <property type="protein sequence ID" value="JAD30792.1"/>
    <property type="molecule type" value="Transcribed_RNA"/>
</dbReference>
<feature type="region of interest" description="Disordered" evidence="1">
    <location>
        <begin position="1"/>
        <end position="24"/>
    </location>
</feature>
<accession>A0A0A8Z7E7</accession>
<evidence type="ECO:0000313" key="2">
    <source>
        <dbReference type="EMBL" id="JAD30792.1"/>
    </source>
</evidence>
<organism evidence="2">
    <name type="scientific">Arundo donax</name>
    <name type="common">Giant reed</name>
    <name type="synonym">Donax arundinaceus</name>
    <dbReference type="NCBI Taxonomy" id="35708"/>
    <lineage>
        <taxon>Eukaryota</taxon>
        <taxon>Viridiplantae</taxon>
        <taxon>Streptophyta</taxon>
        <taxon>Embryophyta</taxon>
        <taxon>Tracheophyta</taxon>
        <taxon>Spermatophyta</taxon>
        <taxon>Magnoliopsida</taxon>
        <taxon>Liliopsida</taxon>
        <taxon>Poales</taxon>
        <taxon>Poaceae</taxon>
        <taxon>PACMAD clade</taxon>
        <taxon>Arundinoideae</taxon>
        <taxon>Arundineae</taxon>
        <taxon>Arundo</taxon>
    </lineage>
</organism>
<sequence length="51" mass="5731">MALLVESVRARPEKGPQPSGPFTAHSWPLIKLDKNMYKLSPILFEPSPQLN</sequence>
<dbReference type="AlphaFoldDB" id="A0A0A8Z7E7"/>
<evidence type="ECO:0000256" key="1">
    <source>
        <dbReference type="SAM" id="MobiDB-lite"/>
    </source>
</evidence>
<reference evidence="2" key="2">
    <citation type="journal article" date="2015" name="Data Brief">
        <title>Shoot transcriptome of the giant reed, Arundo donax.</title>
        <authorList>
            <person name="Barrero R.A."/>
            <person name="Guerrero F.D."/>
            <person name="Moolhuijzen P."/>
            <person name="Goolsby J.A."/>
            <person name="Tidwell J."/>
            <person name="Bellgard S.E."/>
            <person name="Bellgard M.I."/>
        </authorList>
    </citation>
    <scope>NUCLEOTIDE SEQUENCE</scope>
    <source>
        <tissue evidence="2">Shoot tissue taken approximately 20 cm above the soil surface</tissue>
    </source>
</reference>
<protein>
    <submittedName>
        <fullName evidence="2">Uncharacterized protein</fullName>
    </submittedName>
</protein>